<dbReference type="InterPro" id="IPR052073">
    <property type="entry name" value="Amide_Lactam_Regulators"/>
</dbReference>
<dbReference type="CDD" id="cd12148">
    <property type="entry name" value="fungal_TF_MHR"/>
    <property type="match status" value="1"/>
</dbReference>
<name>A0ABR1HPA9_9HYPO</name>
<evidence type="ECO:0000256" key="4">
    <source>
        <dbReference type="ARBA" id="ARBA00023163"/>
    </source>
</evidence>
<keyword evidence="3" id="KW-0238">DNA-binding</keyword>
<protein>
    <recommendedName>
        <fullName evidence="8">Transcription factor domain-containing protein</fullName>
    </recommendedName>
</protein>
<dbReference type="PANTHER" id="PTHR47171">
    <property type="entry name" value="FARA-RELATED"/>
    <property type="match status" value="1"/>
</dbReference>
<evidence type="ECO:0008006" key="8">
    <source>
        <dbReference type="Google" id="ProtNLM"/>
    </source>
</evidence>
<keyword evidence="2" id="KW-0805">Transcription regulation</keyword>
<evidence type="ECO:0000256" key="2">
    <source>
        <dbReference type="ARBA" id="ARBA00023015"/>
    </source>
</evidence>
<reference evidence="6 7" key="1">
    <citation type="journal article" date="2025" name="Microbiol. Resour. Announc.">
        <title>Draft genome sequences for Neonectria magnoliae and Neonectria punicea, canker pathogens of Liriodendron tulipifera and Acer saccharum in West Virginia.</title>
        <authorList>
            <person name="Petronek H.M."/>
            <person name="Kasson M.T."/>
            <person name="Metheny A.M."/>
            <person name="Stauder C.M."/>
            <person name="Lovett B."/>
            <person name="Lynch S.C."/>
            <person name="Garnas J.R."/>
            <person name="Kasson L.R."/>
            <person name="Stajich J.E."/>
        </authorList>
    </citation>
    <scope>NUCLEOTIDE SEQUENCE [LARGE SCALE GENOMIC DNA]</scope>
    <source>
        <strain evidence="6 7">NRRL 64653</strain>
    </source>
</reference>
<feature type="compositionally biased region" description="Polar residues" evidence="5">
    <location>
        <begin position="505"/>
        <end position="531"/>
    </location>
</feature>
<evidence type="ECO:0000256" key="1">
    <source>
        <dbReference type="ARBA" id="ARBA00022833"/>
    </source>
</evidence>
<keyword evidence="4" id="KW-0804">Transcription</keyword>
<dbReference type="Proteomes" id="UP001498476">
    <property type="component" value="Unassembled WGS sequence"/>
</dbReference>
<evidence type="ECO:0000256" key="5">
    <source>
        <dbReference type="SAM" id="MobiDB-lite"/>
    </source>
</evidence>
<organism evidence="6 7">
    <name type="scientific">Neonectria punicea</name>
    <dbReference type="NCBI Taxonomy" id="979145"/>
    <lineage>
        <taxon>Eukaryota</taxon>
        <taxon>Fungi</taxon>
        <taxon>Dikarya</taxon>
        <taxon>Ascomycota</taxon>
        <taxon>Pezizomycotina</taxon>
        <taxon>Sordariomycetes</taxon>
        <taxon>Hypocreomycetidae</taxon>
        <taxon>Hypocreales</taxon>
        <taxon>Nectriaceae</taxon>
        <taxon>Neonectria</taxon>
    </lineage>
</organism>
<proteinExistence type="predicted"/>
<comment type="caution">
    <text evidence="6">The sequence shown here is derived from an EMBL/GenBank/DDBJ whole genome shotgun (WGS) entry which is preliminary data.</text>
</comment>
<keyword evidence="7" id="KW-1185">Reference proteome</keyword>
<dbReference type="PANTHER" id="PTHR47171:SF6">
    <property type="entry name" value="SPECIFIC TRANSCRIPTION FACTOR, PUTATIVE (AFU_ORTHOLOGUE AFUA_2G06130)-RELATED"/>
    <property type="match status" value="1"/>
</dbReference>
<keyword evidence="1" id="KW-0862">Zinc</keyword>
<sequence>MPKLSYKQKEIDLSPAVDSHSETATRESSLGPGRVSEYNPEFVLEELAKEPDACSGSSRPRRRLAPPREQMPSATDKAERQLIWYQRHRRRAVPLRLSESHRKYLEDVGAFLDLPRATSDTLLPLYVSLLDDLIPIVDGASVFRDYSNGQSSIYLVRAMCLVTCKIKQAAPSLRLRDDGPVLEPAKFASELLAGLDAATKADLEADRVTKVQILALMHLHNDGLAGVDRSANYLSQAISEAWSLSLHWNIPGNSDQAQCDFLWWTLRNLDRLNKPVMGASPFIIDDTDVELKRIAPKEGSYRSQIMGMSLALGDLMATATKVYKASSKATADDCLGFPSLSDLTSGARFDHFHRSHRAYLEIWYHVAAMLSCRYSGPGSIQYNRRLASADRIIDIVLHVGHERLLPLPLVPYAMSMATTIIYRALRDEQRDVYSACKGLRFCCNALDSFSQQWTSAKYVAKLAKRLWRVLTKSGALNARAQGTSEEAVPTEAEGNWAMADGRSSMEASSGTLDKTPIQTGQGATRQAPSDNYQDSNFQLIQSWPGMDASYFQLDRAFHDLFDYSMPNVLRDPTTWNFASVVSDEEGYLSNDFQFSPYLPSPELEECHRYSDGNCVHEYR</sequence>
<feature type="region of interest" description="Disordered" evidence="5">
    <location>
        <begin position="48"/>
        <end position="77"/>
    </location>
</feature>
<gene>
    <name evidence="6" type="ORF">QQX98_001591</name>
</gene>
<evidence type="ECO:0000256" key="3">
    <source>
        <dbReference type="ARBA" id="ARBA00023125"/>
    </source>
</evidence>
<feature type="region of interest" description="Disordered" evidence="5">
    <location>
        <begin position="1"/>
        <end position="36"/>
    </location>
</feature>
<dbReference type="EMBL" id="JAZAVJ010000015">
    <property type="protein sequence ID" value="KAK7422568.1"/>
    <property type="molecule type" value="Genomic_DNA"/>
</dbReference>
<feature type="region of interest" description="Disordered" evidence="5">
    <location>
        <begin position="503"/>
        <end position="531"/>
    </location>
</feature>
<evidence type="ECO:0000313" key="6">
    <source>
        <dbReference type="EMBL" id="KAK7422568.1"/>
    </source>
</evidence>
<accession>A0ABR1HPA9</accession>
<evidence type="ECO:0000313" key="7">
    <source>
        <dbReference type="Proteomes" id="UP001498476"/>
    </source>
</evidence>